<dbReference type="InterPro" id="IPR036271">
    <property type="entry name" value="Tet_transcr_reg_TetR-rel_C_sf"/>
</dbReference>
<dbReference type="Gene3D" id="1.10.357.10">
    <property type="entry name" value="Tetracycline Repressor, domain 2"/>
    <property type="match status" value="1"/>
</dbReference>
<evidence type="ECO:0000313" key="4">
    <source>
        <dbReference type="EMBL" id="THF78806.1"/>
    </source>
</evidence>
<evidence type="ECO:0000256" key="1">
    <source>
        <dbReference type="ARBA" id="ARBA00023015"/>
    </source>
</evidence>
<reference evidence="4 5" key="1">
    <citation type="submission" date="2019-04" db="EMBL/GenBank/DDBJ databases">
        <title>Cohnella sp. nov. isolated from preserved vegetables.</title>
        <authorList>
            <person name="Lin S.-Y."/>
            <person name="Hung M.-H."/>
            <person name="Young C.-C."/>
        </authorList>
    </citation>
    <scope>NUCLEOTIDE SEQUENCE [LARGE SCALE GENOMIC DNA]</scope>
    <source>
        <strain evidence="4 5">CC-MHH1044</strain>
    </source>
</reference>
<dbReference type="EMBL" id="SSOB01000015">
    <property type="protein sequence ID" value="THF78806.1"/>
    <property type="molecule type" value="Genomic_DNA"/>
</dbReference>
<accession>A0A4S4BUM0</accession>
<dbReference type="RefSeq" id="WP_136370394.1">
    <property type="nucleotide sequence ID" value="NZ_SSOB01000015.1"/>
</dbReference>
<gene>
    <name evidence="4" type="ORF">E6C55_13880</name>
</gene>
<feature type="domain" description="HTH-type transcriptional regulator MT1864/Rv1816-like C-terminal" evidence="3">
    <location>
        <begin position="83"/>
        <end position="180"/>
    </location>
</feature>
<sequence>MSPRIGLDLGTLLDAATELADQGGLESVTLASLAGKLNVRSPSLYNHVNGLPELRRQLALRGLALFNGQLAKQLAGLYGDEALRRFCYAYIAFARENPGLYESVQLVGEPEDAELKAGKEELVSRAAETVGAYGLEGEAAIHAVRGLRSLLHGFASLERQGAFRMKVGLDESLRLMIDTFLFGMKAMRESGD</sequence>
<dbReference type="SUPFAM" id="SSF48498">
    <property type="entry name" value="Tetracyclin repressor-like, C-terminal domain"/>
    <property type="match status" value="1"/>
</dbReference>
<comment type="caution">
    <text evidence="4">The sequence shown here is derived from an EMBL/GenBank/DDBJ whole genome shotgun (WGS) entry which is preliminary data.</text>
</comment>
<evidence type="ECO:0000313" key="5">
    <source>
        <dbReference type="Proteomes" id="UP000310636"/>
    </source>
</evidence>
<dbReference type="SUPFAM" id="SSF46689">
    <property type="entry name" value="Homeodomain-like"/>
    <property type="match status" value="1"/>
</dbReference>
<name>A0A4S4BUM0_9BACL</name>
<keyword evidence="5" id="KW-1185">Reference proteome</keyword>
<dbReference type="InterPro" id="IPR009057">
    <property type="entry name" value="Homeodomain-like_sf"/>
</dbReference>
<proteinExistence type="predicted"/>
<protein>
    <submittedName>
        <fullName evidence="4">TetR/AcrR family transcriptional regulator</fullName>
    </submittedName>
</protein>
<organism evidence="4 5">
    <name type="scientific">Cohnella fermenti</name>
    <dbReference type="NCBI Taxonomy" id="2565925"/>
    <lineage>
        <taxon>Bacteria</taxon>
        <taxon>Bacillati</taxon>
        <taxon>Bacillota</taxon>
        <taxon>Bacilli</taxon>
        <taxon>Bacillales</taxon>
        <taxon>Paenibacillaceae</taxon>
        <taxon>Cohnella</taxon>
    </lineage>
</organism>
<dbReference type="Proteomes" id="UP000310636">
    <property type="component" value="Unassembled WGS sequence"/>
</dbReference>
<dbReference type="OrthoDB" id="71867at2"/>
<dbReference type="Gene3D" id="1.10.10.60">
    <property type="entry name" value="Homeodomain-like"/>
    <property type="match status" value="1"/>
</dbReference>
<evidence type="ECO:0000256" key="2">
    <source>
        <dbReference type="ARBA" id="ARBA00023163"/>
    </source>
</evidence>
<keyword evidence="1" id="KW-0805">Transcription regulation</keyword>
<dbReference type="Pfam" id="PF13305">
    <property type="entry name" value="TetR_C_33"/>
    <property type="match status" value="1"/>
</dbReference>
<dbReference type="AlphaFoldDB" id="A0A4S4BUM0"/>
<evidence type="ECO:0000259" key="3">
    <source>
        <dbReference type="Pfam" id="PF13305"/>
    </source>
</evidence>
<dbReference type="InterPro" id="IPR025996">
    <property type="entry name" value="MT1864/Rv1816-like_C"/>
</dbReference>
<keyword evidence="2" id="KW-0804">Transcription</keyword>